<dbReference type="PANTHER" id="PTHR38340:SF1">
    <property type="entry name" value="S-LAYER PROTEIN"/>
    <property type="match status" value="1"/>
</dbReference>
<name>A1ARK6_PELPD</name>
<feature type="domain" description="Dystroglycan-type cadherin-like" evidence="9">
    <location>
        <begin position="2409"/>
        <end position="2509"/>
    </location>
</feature>
<accession>A1ARK6</accession>
<sequence length="2954" mass="303128">MLLIQQSDGSYKNPDGKITATIENTDLIVRDAATGKIIAILNKDFQDGDFGIHLKESLSISTTNTITGDLTPVAANSNEYQYDALGQALPGNIRTDALGNAVCDLNTPSPDRNDYIYDSTGSDRIQAGGGDDVICANKGGNDILEGGAGADIVSDFGDGDNKLFADSYGEMDVLINSGETAASVAEKGDLLSAGSGNDELYGSNRNDALFGGGGEDLIVGGGGDDAILADYNLTSAQKTWNATVSQNPYGINFTNVVFQEATAGGADNIYAGTGDDFVYAGGGDDNIDAGTGNDIVYGEDGNDFITGGADDDVLVGDSDWLAANLHGNDYIDGGDGNDKIAGLGGNDVLFGGSGNDELQGGAGDDYLDGEAGDDQLFGEGGNDQLFGGDGNDYLDDTEGDNYLDGEAGNDEIWGGSGIDQLMGGDGDDELHGNAGDDYLDGEAGNNTLFGGDGNDTLLGGDGNDQIQGDAGNDYIDGGSGTNTLIGGDGDDEIYGGSGDDQLQGNLGIDYLDGGEGNDVIDGGDDNDQLFGGDGDDWLQAGSGDDYLDGESGNDTLLGGAGADQIFGGEGNNNLQGDAGNDYLEGGSGNDLILGGDGDDTIVGGDGENRLEGGGGNDTIEGGSGVDIILGSDGADTIYGNGGDDQLHGDAGDTASGNDELYGGDGDDLLVGYGGNDTLVGGAGDDTYVFNLGDGVDTIQDTAGESGIENTLYFGAGITKDDLAFVWQTDSLRINVGTGGDAIILSNCTQNDPTGALPVYSLEFADGSQNLLINFLYAGITQTGTSGDDTMVGAAGCDTLNGGDGNDTLDGGTGHDTLDGGVGNDVLSGGAGNDILTGGDGDDLLAGGIGNDTLNGGAGNDTYLFNLADGQETIVEPGWNSVDTLRFGTGIAASDITLRRLGYDLYLGINNSSDQIKIQGWRYYEGCDSWGYSIKQVVFADATVWDGAYIQSLLDDLPIIGTEGNDLLRSWNQGHDYALYGLGGDDTLSALREINRWDSWSPSQEFAFNNSSTHITMDGGTGNDTLRGHAGDDTYIFNLGDGQDMIDEGAYYLDFSHSGRIYFGGGFDTLQFGEGIAASDISLTRSYHSLILHINGTGDQVTLLGWGNNQGFDESVVDSRIDQVTFADGTVWNAAYIWSRLAGGTVVGTNGYDHLYAWSLENATLQGLAGDDMLEGNKGNDILIGGLGADTMQGGVGNDTYVFNLGDGRDVITEGGGSLDTIRFGEGIAPDDLTFNRSGYDLVLSINGSDQVTVQNWGNNVNARIEQIEFFDGTVWDTAYVLSRANLPVVGTVGSDSLSAWAGENSILQGLAGNDALYGGTGDDTLDGGAGNDTTNGGTGNDTYLFNLGDGQDTISEGGGTLDTIRFGAGIAPEDISFSRSGYDLMLSINGSSDQVRIKSWSGGEGNRIERVEFSGGTVWDAAYIQSMVATVPLVGTNGNDILQAWPDENGAIQGLAGDDVLYGNNGNDTLNGGVGNDTLYGGNGNESYLFNLGDGQDTISESGGTLDTIRFGAGIAPSDLTFSRDGYDLIMSINGSSDQIRIQNWGAGISNRIEQVEFSDATVWDVSYIEARLAEVAIAGTDDNDTLQAWVGENTIIQGLAGNDALFGNSGNDTLVGGAGDDALNGGAGSDTYLFGRGAGHDVINNYDTGAGKTDALVLADDLHATDIDIRRSDSNSDDLVLTIRDSGDQVTIVNCLAGNQYALDVIRIPADNLTYTIEDIKSLLLNGSNADDTLIGYATADTISGFGGNDAIYGLGGNDILSSGDGDDILTGGAGDDILSGDAGSDTYLFSPGSGRDTIYNFDASSGKTDALVLGEGLRAADIDISRTNDDLTIAILNSNDQVTIANYFSGDGHDGHAVEEIRIPADNLVYSIADIRQLVLQATDGDDSLIGYAGDDVISGLGGNDFIAGRGGNDTLTGGLGNDILDGGTGADVMDGGLGDDTYSVDSAADQVIEAVDGGNDSVETGITHTLASNLENLILTGAADVNGFGNDQDNVLTGNSGNNILDGGLGTDTMEGGAGNDTYYTDTLGDRIVEQNGAGIDTEIRGFDTNYLLTANVENLTLTGSAIYGNGNELDNVITGNEADNNLWGAEGNDTLIGGAGNDALFGAGGQDVLIGGAGDDYYEVGDAGDLILEAADEGDDFVRSTVSYTLSDNIERAAVDGMDDLTLTGNGQDNGLWGNQGNNLLTGGQGNDYVEGGAGDDNYVFNRGDGQDTLNATDMVDATDTLRFGAGILDTDVIASRNGDHLVFTIKNSSDYAVVMNHYAAGANGEDNAIDRVEFANNVVWDAAMIQAVVDRANNNHAPTVNSYLPTLQARAGSLFTSVVPVDTITDPDSWDSITYRAEMADGSALPDWLGFDSVTRTFSGTPGTGDIGSLQFILWGTDNYGYAAGEYVTITVGQPNHSPTLATPLADQSGSEGAAFSYTVPSTAFTDPDSGDMLTYSAAKADGSALPSWLSFNPSTRTFSGTPPAGSIGTISVMVTAVDPWNMTASDVFDLVVSVPKLTLTGTSGADTLTGGAGDDTLSGLAGNDMLVGNAGNDKLDGGAGNDTMLGGPGNDIYVVNSTSDIVTENANDGIDTVQSSVTLTLGANVENLTLTGTSAINGTGTTLDNMLTGNSAINTLTGGAGNDILDGGAGADKLIGGAGDDIYIVDNTADVITENANEGTDTVKSGVTLTLGNNVENLTLTGTSAINGTGNTLDNMLVGNSGTNTLTGGAGNDRLDGGAGADKLIGGAGNDTYFIDNSSDTITENASEGTDAVNSSITYTLGANLENLTLVGTSAINGTGNTLNNVLIGNSVVNSLSGGTGNDTLDGGAGADTLTGGAGNDTYLLGRGYGNDIIVENDATSGNTDVAQFNAGIATDQLWFQHVGTNLEVSIIGTSDKFSIQNWYSGSACHVEQFKTSDGKVLLDSQVDALVNAMASFTAPAAGQVTLPENYQTALAPIIAANWQ</sequence>
<evidence type="ECO:0000256" key="5">
    <source>
        <dbReference type="ARBA" id="ARBA00022737"/>
    </source>
</evidence>
<dbReference type="Proteomes" id="UP000006732">
    <property type="component" value="Chromosome"/>
</dbReference>
<dbReference type="HOGENOM" id="CLU_226161_0_0_7"/>
<dbReference type="OrthoDB" id="5405960at2"/>
<organism evidence="10 11">
    <name type="scientific">Pelobacter propionicus (strain DSM 2379 / NBRC 103807 / OttBd1)</name>
    <dbReference type="NCBI Taxonomy" id="338966"/>
    <lineage>
        <taxon>Bacteria</taxon>
        <taxon>Pseudomonadati</taxon>
        <taxon>Thermodesulfobacteriota</taxon>
        <taxon>Desulfuromonadia</taxon>
        <taxon>Desulfuromonadales</taxon>
        <taxon>Desulfuromonadaceae</taxon>
        <taxon>Pelobacter</taxon>
    </lineage>
</organism>
<keyword evidence="11" id="KW-1185">Reference proteome</keyword>
<dbReference type="Gene3D" id="2.60.40.10">
    <property type="entry name" value="Immunoglobulins"/>
    <property type="match status" value="2"/>
</dbReference>
<dbReference type="GO" id="GO:0016020">
    <property type="term" value="C:membrane"/>
    <property type="evidence" value="ECO:0007669"/>
    <property type="project" value="UniProtKB-SubCell"/>
</dbReference>
<dbReference type="PROSITE" id="PS00330">
    <property type="entry name" value="HEMOLYSIN_CALCIUM"/>
    <property type="match status" value="18"/>
</dbReference>
<evidence type="ECO:0000256" key="4">
    <source>
        <dbReference type="ARBA" id="ARBA00022656"/>
    </source>
</evidence>
<feature type="domain" description="Dystroglycan-type cadherin-like" evidence="9">
    <location>
        <begin position="2308"/>
        <end position="2408"/>
    </location>
</feature>
<evidence type="ECO:0000259" key="9">
    <source>
        <dbReference type="SMART" id="SM00736"/>
    </source>
</evidence>
<evidence type="ECO:0000313" key="10">
    <source>
        <dbReference type="EMBL" id="ABK99976.1"/>
    </source>
</evidence>
<dbReference type="InterPro" id="IPR006644">
    <property type="entry name" value="Cadg"/>
</dbReference>
<dbReference type="RefSeq" id="WP_011736232.1">
    <property type="nucleotide sequence ID" value="NC_008609.1"/>
</dbReference>
<dbReference type="eggNOG" id="COG2931">
    <property type="taxonomic scope" value="Bacteria"/>
</dbReference>
<dbReference type="SMART" id="SM00736">
    <property type="entry name" value="CADG"/>
    <property type="match status" value="2"/>
</dbReference>
<dbReference type="InterPro" id="IPR018511">
    <property type="entry name" value="Hemolysin-typ_Ca-bd_CS"/>
</dbReference>
<dbReference type="InterPro" id="IPR003995">
    <property type="entry name" value="RTX_toxin_determinant-A"/>
</dbReference>
<dbReference type="EMBL" id="CP000482">
    <property type="protein sequence ID" value="ABK99976.1"/>
    <property type="molecule type" value="Genomic_DNA"/>
</dbReference>
<dbReference type="SUPFAM" id="SSF49313">
    <property type="entry name" value="Cadherin-like"/>
    <property type="match status" value="2"/>
</dbReference>
<evidence type="ECO:0000256" key="3">
    <source>
        <dbReference type="ARBA" id="ARBA00022525"/>
    </source>
</evidence>
<dbReference type="PRINTS" id="PR00313">
    <property type="entry name" value="CABNDNGRPT"/>
</dbReference>
<dbReference type="InterPro" id="IPR001343">
    <property type="entry name" value="Hemolysn_Ca-bd"/>
</dbReference>
<dbReference type="InterPro" id="IPR011049">
    <property type="entry name" value="Serralysin-like_metalloprot_C"/>
</dbReference>
<dbReference type="Gene3D" id="2.150.10.10">
    <property type="entry name" value="Serralysin-like metalloprotease, C-terminal"/>
    <property type="match status" value="23"/>
</dbReference>
<keyword evidence="7" id="KW-0472">Membrane</keyword>
<dbReference type="Pfam" id="PF00353">
    <property type="entry name" value="HemolysinCabind"/>
    <property type="match status" value="28"/>
</dbReference>
<evidence type="ECO:0000313" key="11">
    <source>
        <dbReference type="Proteomes" id="UP000006732"/>
    </source>
</evidence>
<dbReference type="GO" id="GO:0005509">
    <property type="term" value="F:calcium ion binding"/>
    <property type="evidence" value="ECO:0007669"/>
    <property type="project" value="InterPro"/>
</dbReference>
<evidence type="ECO:0000256" key="2">
    <source>
        <dbReference type="ARBA" id="ARBA00004613"/>
    </source>
</evidence>
<dbReference type="Pfam" id="PF06594">
    <property type="entry name" value="HCBP_related"/>
    <property type="match status" value="8"/>
</dbReference>
<dbReference type="KEGG" id="ppd:Ppro_2370"/>
<dbReference type="STRING" id="338966.Ppro_2370"/>
<dbReference type="GO" id="GO:0005576">
    <property type="term" value="C:extracellular region"/>
    <property type="evidence" value="ECO:0007669"/>
    <property type="project" value="UniProtKB-SubCell"/>
</dbReference>
<reference evidence="10 11" key="1">
    <citation type="submission" date="2006-10" db="EMBL/GenBank/DDBJ databases">
        <title>Complete sequence of chromosome of Pelobacter propionicus DSM 2379.</title>
        <authorList>
            <consortium name="US DOE Joint Genome Institute"/>
            <person name="Copeland A."/>
            <person name="Lucas S."/>
            <person name="Lapidus A."/>
            <person name="Barry K."/>
            <person name="Detter J.C."/>
            <person name="Glavina del Rio T."/>
            <person name="Hammon N."/>
            <person name="Israni S."/>
            <person name="Dalin E."/>
            <person name="Tice H."/>
            <person name="Pitluck S."/>
            <person name="Saunders E."/>
            <person name="Brettin T."/>
            <person name="Bruce D."/>
            <person name="Han C."/>
            <person name="Tapia R."/>
            <person name="Schmutz J."/>
            <person name="Larimer F."/>
            <person name="Land M."/>
            <person name="Hauser L."/>
            <person name="Kyrpides N."/>
            <person name="Kim E."/>
            <person name="Lovley D."/>
            <person name="Richardson P."/>
        </authorList>
    </citation>
    <scope>NUCLEOTIDE SEQUENCE [LARGE SCALE GENOMIC DNA]</scope>
    <source>
        <strain evidence="11">DSM 2379 / NBRC 103807 / OttBd1</strain>
    </source>
</reference>
<dbReference type="GO" id="GO:0090729">
    <property type="term" value="F:toxin activity"/>
    <property type="evidence" value="ECO:0007669"/>
    <property type="project" value="UniProtKB-KW"/>
</dbReference>
<dbReference type="PANTHER" id="PTHR38340">
    <property type="entry name" value="S-LAYER PROTEIN"/>
    <property type="match status" value="1"/>
</dbReference>
<keyword evidence="6" id="KW-0843">Virulence</keyword>
<keyword evidence="5" id="KW-0677">Repeat</keyword>
<protein>
    <submittedName>
        <fullName evidence="10">Ig family protein</fullName>
    </submittedName>
</protein>
<gene>
    <name evidence="10" type="ordered locus">Ppro_2370</name>
</gene>
<dbReference type="Pfam" id="PF05345">
    <property type="entry name" value="He_PIG"/>
    <property type="match status" value="2"/>
</dbReference>
<dbReference type="InterPro" id="IPR050557">
    <property type="entry name" value="RTX_toxin/Mannuronan_C5-epim"/>
</dbReference>
<dbReference type="SUPFAM" id="SSF51120">
    <property type="entry name" value="beta-Roll"/>
    <property type="match status" value="17"/>
</dbReference>
<proteinExistence type="predicted"/>
<dbReference type="InterPro" id="IPR015919">
    <property type="entry name" value="Cadherin-like_sf"/>
</dbReference>
<dbReference type="InterPro" id="IPR013783">
    <property type="entry name" value="Ig-like_fold"/>
</dbReference>
<dbReference type="PRINTS" id="PR01488">
    <property type="entry name" value="RTXTOXINA"/>
</dbReference>
<evidence type="ECO:0000256" key="1">
    <source>
        <dbReference type="ARBA" id="ARBA00004370"/>
    </source>
</evidence>
<keyword evidence="4" id="KW-0800">Toxin</keyword>
<evidence type="ECO:0000256" key="6">
    <source>
        <dbReference type="ARBA" id="ARBA00023026"/>
    </source>
</evidence>
<feature type="region of interest" description="Disordered" evidence="8">
    <location>
        <begin position="415"/>
        <end position="477"/>
    </location>
</feature>
<dbReference type="InterPro" id="IPR010566">
    <property type="entry name" value="Haemolys_ca-bd"/>
</dbReference>
<comment type="subcellular location">
    <subcellularLocation>
        <location evidence="1">Membrane</location>
    </subcellularLocation>
    <subcellularLocation>
        <location evidence="2">Secreted</location>
    </subcellularLocation>
</comment>
<evidence type="ECO:0000256" key="7">
    <source>
        <dbReference type="ARBA" id="ARBA00023136"/>
    </source>
</evidence>
<evidence type="ECO:0000256" key="8">
    <source>
        <dbReference type="SAM" id="MobiDB-lite"/>
    </source>
</evidence>
<keyword evidence="3" id="KW-0964">Secreted</keyword>